<comment type="caution">
    <text evidence="2">The sequence shown here is derived from an EMBL/GenBank/DDBJ whole genome shotgun (WGS) entry which is preliminary data.</text>
</comment>
<evidence type="ECO:0000256" key="1">
    <source>
        <dbReference type="SAM" id="MobiDB-lite"/>
    </source>
</evidence>
<keyword evidence="3" id="KW-1185">Reference proteome</keyword>
<sequence length="360" mass="39112">MAELSNNPFIDHTASALSRFPNINAVSSSPTGPSAPQPQYSTGWPQQQQQQQQQQQLSSPGSVGSYPTGYTQQYFQQQPQWPQQQQQQQQQQYQPQLQAPYPPSNFQSSGSYGQQFVGQVNPISPLATGYPQLQMQGQYSDYPTQQAAASYSYQQPQQTGGYGYPPQQQQQQLLAQFDPYSNLGQQLSPPPYSSAAVPITNGAVGSPPPGVQHPRVFIHTHKAELEAWDPPTWKQVQSVFEALKTAWETRKRAAEAQVRALGGTVGAPPSSTSATGFFGGAYGGYGGGYQTPQAQEVDRLNSLIKEANSNIDIVAAAALQMSEVSTGYRHSSDAASKRRVRESCNAALSGLPEYPPPTLQ</sequence>
<gene>
    <name evidence="2" type="ORF">DFH94DRAFT_171633</name>
</gene>
<protein>
    <submittedName>
        <fullName evidence="2">Uncharacterized protein</fullName>
    </submittedName>
</protein>
<feature type="compositionally biased region" description="Polar residues" evidence="1">
    <location>
        <begin position="24"/>
        <end position="45"/>
    </location>
</feature>
<reference evidence="2" key="1">
    <citation type="submission" date="2019-10" db="EMBL/GenBank/DDBJ databases">
        <authorList>
            <consortium name="DOE Joint Genome Institute"/>
            <person name="Kuo A."/>
            <person name="Miyauchi S."/>
            <person name="Kiss E."/>
            <person name="Drula E."/>
            <person name="Kohler A."/>
            <person name="Sanchez-Garcia M."/>
            <person name="Andreopoulos B."/>
            <person name="Barry K.W."/>
            <person name="Bonito G."/>
            <person name="Buee M."/>
            <person name="Carver A."/>
            <person name="Chen C."/>
            <person name="Cichocki N."/>
            <person name="Clum A."/>
            <person name="Culley D."/>
            <person name="Crous P.W."/>
            <person name="Fauchery L."/>
            <person name="Girlanda M."/>
            <person name="Hayes R."/>
            <person name="Keri Z."/>
            <person name="LaButti K."/>
            <person name="Lipzen A."/>
            <person name="Lombard V."/>
            <person name="Magnuson J."/>
            <person name="Maillard F."/>
            <person name="Morin E."/>
            <person name="Murat C."/>
            <person name="Nolan M."/>
            <person name="Ohm R."/>
            <person name="Pangilinan J."/>
            <person name="Pereira M."/>
            <person name="Perotto S."/>
            <person name="Peter M."/>
            <person name="Riley R."/>
            <person name="Sitrit Y."/>
            <person name="Stielow B."/>
            <person name="Szollosi G."/>
            <person name="Zifcakova L."/>
            <person name="Stursova M."/>
            <person name="Spatafora J.W."/>
            <person name="Tedersoo L."/>
            <person name="Vaario L.-M."/>
            <person name="Yamada A."/>
            <person name="Yan M."/>
            <person name="Wang P."/>
            <person name="Xu J."/>
            <person name="Bruns T."/>
            <person name="Baldrian P."/>
            <person name="Vilgalys R."/>
            <person name="Henrissat B."/>
            <person name="Grigoriev I.V."/>
            <person name="Hibbett D."/>
            <person name="Nagy L.G."/>
            <person name="Martin F.M."/>
        </authorList>
    </citation>
    <scope>NUCLEOTIDE SEQUENCE</scope>
    <source>
        <strain evidence="2">Prilba</strain>
    </source>
</reference>
<dbReference type="OrthoDB" id="3253876at2759"/>
<evidence type="ECO:0000313" key="3">
    <source>
        <dbReference type="Proteomes" id="UP000759537"/>
    </source>
</evidence>
<dbReference type="AlphaFoldDB" id="A0A9P5N4Y9"/>
<feature type="region of interest" description="Disordered" evidence="1">
    <location>
        <begin position="147"/>
        <end position="167"/>
    </location>
</feature>
<name>A0A9P5N4Y9_9AGAM</name>
<dbReference type="EMBL" id="WHVB01000002">
    <property type="protein sequence ID" value="KAF8486162.1"/>
    <property type="molecule type" value="Genomic_DNA"/>
</dbReference>
<feature type="region of interest" description="Disordered" evidence="1">
    <location>
        <begin position="22"/>
        <end position="111"/>
    </location>
</feature>
<proteinExistence type="predicted"/>
<accession>A0A9P5N4Y9</accession>
<organism evidence="2 3">
    <name type="scientific">Russula ochroleuca</name>
    <dbReference type="NCBI Taxonomy" id="152965"/>
    <lineage>
        <taxon>Eukaryota</taxon>
        <taxon>Fungi</taxon>
        <taxon>Dikarya</taxon>
        <taxon>Basidiomycota</taxon>
        <taxon>Agaricomycotina</taxon>
        <taxon>Agaricomycetes</taxon>
        <taxon>Russulales</taxon>
        <taxon>Russulaceae</taxon>
        <taxon>Russula</taxon>
    </lineage>
</organism>
<reference evidence="2" key="2">
    <citation type="journal article" date="2020" name="Nat. Commun.">
        <title>Large-scale genome sequencing of mycorrhizal fungi provides insights into the early evolution of symbiotic traits.</title>
        <authorList>
            <person name="Miyauchi S."/>
            <person name="Kiss E."/>
            <person name="Kuo A."/>
            <person name="Drula E."/>
            <person name="Kohler A."/>
            <person name="Sanchez-Garcia M."/>
            <person name="Morin E."/>
            <person name="Andreopoulos B."/>
            <person name="Barry K.W."/>
            <person name="Bonito G."/>
            <person name="Buee M."/>
            <person name="Carver A."/>
            <person name="Chen C."/>
            <person name="Cichocki N."/>
            <person name="Clum A."/>
            <person name="Culley D."/>
            <person name="Crous P.W."/>
            <person name="Fauchery L."/>
            <person name="Girlanda M."/>
            <person name="Hayes R.D."/>
            <person name="Keri Z."/>
            <person name="LaButti K."/>
            <person name="Lipzen A."/>
            <person name="Lombard V."/>
            <person name="Magnuson J."/>
            <person name="Maillard F."/>
            <person name="Murat C."/>
            <person name="Nolan M."/>
            <person name="Ohm R.A."/>
            <person name="Pangilinan J."/>
            <person name="Pereira M.F."/>
            <person name="Perotto S."/>
            <person name="Peter M."/>
            <person name="Pfister S."/>
            <person name="Riley R."/>
            <person name="Sitrit Y."/>
            <person name="Stielow J.B."/>
            <person name="Szollosi G."/>
            <person name="Zifcakova L."/>
            <person name="Stursova M."/>
            <person name="Spatafora J.W."/>
            <person name="Tedersoo L."/>
            <person name="Vaario L.M."/>
            <person name="Yamada A."/>
            <person name="Yan M."/>
            <person name="Wang P."/>
            <person name="Xu J."/>
            <person name="Bruns T."/>
            <person name="Baldrian P."/>
            <person name="Vilgalys R."/>
            <person name="Dunand C."/>
            <person name="Henrissat B."/>
            <person name="Grigoriev I.V."/>
            <person name="Hibbett D."/>
            <person name="Nagy L.G."/>
            <person name="Martin F.M."/>
        </authorList>
    </citation>
    <scope>NUCLEOTIDE SEQUENCE</scope>
    <source>
        <strain evidence="2">Prilba</strain>
    </source>
</reference>
<evidence type="ECO:0000313" key="2">
    <source>
        <dbReference type="EMBL" id="KAF8486162.1"/>
    </source>
</evidence>
<dbReference type="Proteomes" id="UP000759537">
    <property type="component" value="Unassembled WGS sequence"/>
</dbReference>
<feature type="compositionally biased region" description="Low complexity" evidence="1">
    <location>
        <begin position="72"/>
        <end position="99"/>
    </location>
</feature>
<feature type="compositionally biased region" description="Low complexity" evidence="1">
    <location>
        <begin position="46"/>
        <end position="56"/>
    </location>
</feature>